<dbReference type="Pfam" id="PF00176">
    <property type="entry name" value="SNF2-rel_dom"/>
    <property type="match status" value="1"/>
</dbReference>
<keyword evidence="5" id="KW-0347">Helicase</keyword>
<dbReference type="PROSITE" id="PS51192">
    <property type="entry name" value="HELICASE_ATP_BIND_1"/>
    <property type="match status" value="1"/>
</dbReference>
<dbReference type="EMBL" id="JALLPJ020000081">
    <property type="protein sequence ID" value="KAL3803036.1"/>
    <property type="molecule type" value="Genomic_DNA"/>
</dbReference>
<proteinExistence type="predicted"/>
<evidence type="ECO:0000256" key="6">
    <source>
        <dbReference type="ARBA" id="ARBA00022833"/>
    </source>
</evidence>
<comment type="caution">
    <text evidence="12">The sequence shown here is derived from an EMBL/GenBank/DDBJ whole genome shotgun (WGS) entry which is preliminary data.</text>
</comment>
<dbReference type="InterPro" id="IPR049730">
    <property type="entry name" value="SNF2/RAD54-like_C"/>
</dbReference>
<dbReference type="SMART" id="SM00490">
    <property type="entry name" value="HELICc"/>
    <property type="match status" value="1"/>
</dbReference>
<feature type="domain" description="Helicase C-terminal" evidence="11">
    <location>
        <begin position="609"/>
        <end position="774"/>
    </location>
</feature>
<dbReference type="InterPro" id="IPR001650">
    <property type="entry name" value="Helicase_C-like"/>
</dbReference>
<evidence type="ECO:0000313" key="13">
    <source>
        <dbReference type="Proteomes" id="UP001530400"/>
    </source>
</evidence>
<evidence type="ECO:0000256" key="3">
    <source>
        <dbReference type="ARBA" id="ARBA00022771"/>
    </source>
</evidence>
<dbReference type="SUPFAM" id="SSF57850">
    <property type="entry name" value="RING/U-box"/>
    <property type="match status" value="1"/>
</dbReference>
<keyword evidence="6" id="KW-0862">Zinc</keyword>
<dbReference type="CDD" id="cd18793">
    <property type="entry name" value="SF2_C_SNF"/>
    <property type="match status" value="1"/>
</dbReference>
<protein>
    <submittedName>
        <fullName evidence="12">Uncharacterized protein</fullName>
    </submittedName>
</protein>
<dbReference type="PROSITE" id="PS00518">
    <property type="entry name" value="ZF_RING_1"/>
    <property type="match status" value="1"/>
</dbReference>
<dbReference type="InterPro" id="IPR014001">
    <property type="entry name" value="Helicase_ATP-bd"/>
</dbReference>
<dbReference type="InterPro" id="IPR000330">
    <property type="entry name" value="SNF2_N"/>
</dbReference>
<name>A0ABD3QVK1_9STRA</name>
<dbReference type="Pfam" id="PF13639">
    <property type="entry name" value="zf-RING_2"/>
    <property type="match status" value="1"/>
</dbReference>
<reference evidence="12 13" key="1">
    <citation type="submission" date="2024-10" db="EMBL/GenBank/DDBJ databases">
        <title>Updated reference genomes for cyclostephanoid diatoms.</title>
        <authorList>
            <person name="Roberts W.R."/>
            <person name="Alverson A.J."/>
        </authorList>
    </citation>
    <scope>NUCLEOTIDE SEQUENCE [LARGE SCALE GENOMIC DNA]</scope>
    <source>
        <strain evidence="12 13">AJA010-31</strain>
    </source>
</reference>
<evidence type="ECO:0000256" key="8">
    <source>
        <dbReference type="PROSITE-ProRule" id="PRU00175"/>
    </source>
</evidence>
<dbReference type="InterPro" id="IPR013083">
    <property type="entry name" value="Znf_RING/FYVE/PHD"/>
</dbReference>
<dbReference type="PROSITE" id="PS50089">
    <property type="entry name" value="ZF_RING_2"/>
    <property type="match status" value="1"/>
</dbReference>
<evidence type="ECO:0000256" key="7">
    <source>
        <dbReference type="ARBA" id="ARBA00022840"/>
    </source>
</evidence>
<dbReference type="PANTHER" id="PTHR45626">
    <property type="entry name" value="TRANSCRIPTION TERMINATION FACTOR 2-RELATED"/>
    <property type="match status" value="1"/>
</dbReference>
<dbReference type="InterPro" id="IPR001841">
    <property type="entry name" value="Znf_RING"/>
</dbReference>
<dbReference type="GO" id="GO:0005524">
    <property type="term" value="F:ATP binding"/>
    <property type="evidence" value="ECO:0007669"/>
    <property type="project" value="UniProtKB-KW"/>
</dbReference>
<dbReference type="PANTHER" id="PTHR45626:SF17">
    <property type="entry name" value="HELICASE-LIKE TRANSCRIPTION FACTOR"/>
    <property type="match status" value="1"/>
</dbReference>
<dbReference type="SMART" id="SM00487">
    <property type="entry name" value="DEXDc"/>
    <property type="match status" value="1"/>
</dbReference>
<keyword evidence="13" id="KW-1185">Reference proteome</keyword>
<dbReference type="GO" id="GO:0004386">
    <property type="term" value="F:helicase activity"/>
    <property type="evidence" value="ECO:0007669"/>
    <property type="project" value="UniProtKB-KW"/>
</dbReference>
<gene>
    <name evidence="12" type="ORF">ACHAWO_003835</name>
</gene>
<dbReference type="SMART" id="SM00184">
    <property type="entry name" value="RING"/>
    <property type="match status" value="1"/>
</dbReference>
<evidence type="ECO:0000313" key="12">
    <source>
        <dbReference type="EMBL" id="KAL3803036.1"/>
    </source>
</evidence>
<keyword evidence="7" id="KW-0067">ATP-binding</keyword>
<keyword evidence="1" id="KW-0479">Metal-binding</keyword>
<dbReference type="SUPFAM" id="SSF52540">
    <property type="entry name" value="P-loop containing nucleoside triphosphate hydrolases"/>
    <property type="match status" value="2"/>
</dbReference>
<sequence>MDGSDRLGVRVEGTIPRAGSSFNLPLQLEFYGTTEGQAAAAAAAVQKALKKDYSFRLSSEFGSSSSNSSKAAARPTVSVTTKKLDWTAQQAALDKMFDQSLQQQYKDLPNIEMSPCLQNITLLDYQVLGIKWLVKRETKPIPAPFYKKVKENQSQMYLCEITHSSQVDAPRPIRGSVLCDEMGLGKSVQTIGLILSSPPNGVEYKIPSELPAVTKPSSAPTKRCTLIVCPVSVLSNWTDQINQFVAPGVLSVELYHGPNRDSIIPEVKAGNVDVLLVSYNTLATEHDVSDKKKGPKKKKAKRESIFDIDFHRIVLDEAHTIRNSKTRSFKAVFNIKADFKLALTGTPFVNTADDIYSLLSFLGVEPLNDKSIFTRAITQPIKNGDDMGLTRLRTTMGFLSLRRSKQNVNIKLVDKNVQLCSVEFADDAHKKLYDALFGTVRVAMEAILDDDTKALKNYSMIFEKLLRLRQACCSGLLLTKERRDIAIKLFDEMQANSSTKKLTAEEGLALLEKLKGAFSAEENDGSLAECGICLMEMEESDGTIIKGCGHVFCNVCIHQVLAKSNQKCPYCRAPFKESDIVDMNQAEKAATEGADECQTKDLQFGTPPKIQALLQAIQGMNSDEKGVIFSQFTSHLDVIGDAMKTAGHSFVRIDGSVSASNRITAISKFNGDDAEAPRFILCSLMAAGTGINLTRANWAFMMDVWWNSAVEEQAMDRIHRISQKRAVKVLRFVMKGSIEERIIQVQLRKSLQAKGALQKLQGDEKRKALIGDLRGLLEIKSE</sequence>
<dbReference type="PROSITE" id="PS51194">
    <property type="entry name" value="HELICASE_CTER"/>
    <property type="match status" value="1"/>
</dbReference>
<dbReference type="AlphaFoldDB" id="A0ABD3QVK1"/>
<dbReference type="InterPro" id="IPR038718">
    <property type="entry name" value="SNF2-like_sf"/>
</dbReference>
<dbReference type="InterPro" id="IPR027417">
    <property type="entry name" value="P-loop_NTPase"/>
</dbReference>
<dbReference type="Gene3D" id="3.40.50.300">
    <property type="entry name" value="P-loop containing nucleotide triphosphate hydrolases"/>
    <property type="match status" value="1"/>
</dbReference>
<feature type="domain" description="Helicase ATP-binding" evidence="10">
    <location>
        <begin position="167"/>
        <end position="365"/>
    </location>
</feature>
<dbReference type="Gene3D" id="3.40.50.10810">
    <property type="entry name" value="Tandem AAA-ATPase domain"/>
    <property type="match status" value="1"/>
</dbReference>
<evidence type="ECO:0000259" key="9">
    <source>
        <dbReference type="PROSITE" id="PS50089"/>
    </source>
</evidence>
<evidence type="ECO:0000256" key="4">
    <source>
        <dbReference type="ARBA" id="ARBA00022801"/>
    </source>
</evidence>
<dbReference type="GO" id="GO:0016787">
    <property type="term" value="F:hydrolase activity"/>
    <property type="evidence" value="ECO:0007669"/>
    <property type="project" value="UniProtKB-KW"/>
</dbReference>
<evidence type="ECO:0000256" key="1">
    <source>
        <dbReference type="ARBA" id="ARBA00022723"/>
    </source>
</evidence>
<dbReference type="Gene3D" id="3.30.40.10">
    <property type="entry name" value="Zinc/RING finger domain, C3HC4 (zinc finger)"/>
    <property type="match status" value="1"/>
</dbReference>
<evidence type="ECO:0000256" key="2">
    <source>
        <dbReference type="ARBA" id="ARBA00022741"/>
    </source>
</evidence>
<dbReference type="CDD" id="cd18008">
    <property type="entry name" value="DEXDc_SHPRH-like"/>
    <property type="match status" value="1"/>
</dbReference>
<organism evidence="12 13">
    <name type="scientific">Cyclotella atomus</name>
    <dbReference type="NCBI Taxonomy" id="382360"/>
    <lineage>
        <taxon>Eukaryota</taxon>
        <taxon>Sar</taxon>
        <taxon>Stramenopiles</taxon>
        <taxon>Ochrophyta</taxon>
        <taxon>Bacillariophyta</taxon>
        <taxon>Coscinodiscophyceae</taxon>
        <taxon>Thalassiosirophycidae</taxon>
        <taxon>Stephanodiscales</taxon>
        <taxon>Stephanodiscaceae</taxon>
        <taxon>Cyclotella</taxon>
    </lineage>
</organism>
<keyword evidence="2" id="KW-0547">Nucleotide-binding</keyword>
<accession>A0ABD3QVK1</accession>
<feature type="domain" description="RING-type" evidence="9">
    <location>
        <begin position="530"/>
        <end position="572"/>
    </location>
</feature>
<dbReference type="InterPro" id="IPR050628">
    <property type="entry name" value="SNF2_RAD54_helicase_TF"/>
</dbReference>
<evidence type="ECO:0000256" key="5">
    <source>
        <dbReference type="ARBA" id="ARBA00022806"/>
    </source>
</evidence>
<dbReference type="Pfam" id="PF00271">
    <property type="entry name" value="Helicase_C"/>
    <property type="match status" value="1"/>
</dbReference>
<dbReference type="GO" id="GO:0008270">
    <property type="term" value="F:zinc ion binding"/>
    <property type="evidence" value="ECO:0007669"/>
    <property type="project" value="UniProtKB-KW"/>
</dbReference>
<evidence type="ECO:0000259" key="11">
    <source>
        <dbReference type="PROSITE" id="PS51194"/>
    </source>
</evidence>
<dbReference type="Proteomes" id="UP001530400">
    <property type="component" value="Unassembled WGS sequence"/>
</dbReference>
<evidence type="ECO:0000259" key="10">
    <source>
        <dbReference type="PROSITE" id="PS51192"/>
    </source>
</evidence>
<dbReference type="InterPro" id="IPR017907">
    <property type="entry name" value="Znf_RING_CS"/>
</dbReference>
<keyword evidence="4" id="KW-0378">Hydrolase</keyword>
<keyword evidence="3 8" id="KW-0863">Zinc-finger</keyword>